<keyword evidence="10 12" id="KW-0472">Membrane</keyword>
<reference evidence="13 14" key="1">
    <citation type="journal article" date="2011" name="J. Bacteriol.">
        <title>Genome sequence of Helicobacter bizzozeronii strain CIII-1, an isolate from human gastric mucosa.</title>
        <authorList>
            <person name="Schott T."/>
            <person name="Rossi M."/>
            <person name="Hanninen M.L."/>
        </authorList>
    </citation>
    <scope>NUCLEOTIDE SEQUENCE [LARGE SCALE GENOMIC DNA]</scope>
    <source>
        <strain evidence="13 14">CIII-1</strain>
    </source>
</reference>
<dbReference type="NCBIfam" id="NF009515">
    <property type="entry name" value="PRK12874.1"/>
    <property type="match status" value="1"/>
</dbReference>
<evidence type="ECO:0000256" key="1">
    <source>
        <dbReference type="ARBA" id="ARBA00001946"/>
    </source>
</evidence>
<feature type="transmembrane region" description="Helical" evidence="12">
    <location>
        <begin position="100"/>
        <end position="119"/>
    </location>
</feature>
<evidence type="ECO:0000256" key="10">
    <source>
        <dbReference type="ARBA" id="ARBA00023136"/>
    </source>
</evidence>
<comment type="subcellular location">
    <subcellularLocation>
        <location evidence="2">Membrane</location>
        <topology evidence="2">Multi-pass membrane protein</topology>
    </subcellularLocation>
</comment>
<evidence type="ECO:0000256" key="11">
    <source>
        <dbReference type="ARBA" id="ARBA00034524"/>
    </source>
</evidence>
<dbReference type="InterPro" id="IPR006371">
    <property type="entry name" value="Polyprenyltransferase_UbiA-li"/>
</dbReference>
<dbReference type="InterPro" id="IPR000537">
    <property type="entry name" value="UbiA_prenyltransferase"/>
</dbReference>
<dbReference type="InterPro" id="IPR039653">
    <property type="entry name" value="Prenyltransferase"/>
</dbReference>
<dbReference type="KEGG" id="hbi:HBZC1_11690"/>
<keyword evidence="8 12" id="KW-0812">Transmembrane</keyword>
<dbReference type="EMBL" id="FR871757">
    <property type="protein sequence ID" value="CCB80155.1"/>
    <property type="molecule type" value="Genomic_DNA"/>
</dbReference>
<evidence type="ECO:0000256" key="9">
    <source>
        <dbReference type="ARBA" id="ARBA00022989"/>
    </source>
</evidence>
<feature type="transmembrane region" description="Helical" evidence="12">
    <location>
        <begin position="181"/>
        <end position="200"/>
    </location>
</feature>
<dbReference type="NCBIfam" id="TIGR01475">
    <property type="entry name" value="ubiA_other"/>
    <property type="match status" value="1"/>
</dbReference>
<evidence type="ECO:0000256" key="6">
    <source>
        <dbReference type="ARBA" id="ARBA00022679"/>
    </source>
</evidence>
<dbReference type="InterPro" id="IPR044878">
    <property type="entry name" value="UbiA_sf"/>
</dbReference>
<keyword evidence="7" id="KW-0831">Ubiquinone biosynthesis</keyword>
<feature type="transmembrane region" description="Helical" evidence="12">
    <location>
        <begin position="234"/>
        <end position="261"/>
    </location>
</feature>
<gene>
    <name evidence="13" type="ordered locus">HBZC1_11690</name>
</gene>
<dbReference type="EC" id="2.5.1.39" evidence="11"/>
<dbReference type="FunFam" id="1.10.357.140:FF:000008">
    <property type="entry name" value="4-hydroxybenzoate octaprenyltransferase"/>
    <property type="match status" value="1"/>
</dbReference>
<comment type="cofactor">
    <cofactor evidence="1">
        <name>Mg(2+)</name>
        <dbReference type="ChEBI" id="CHEBI:18420"/>
    </cofactor>
</comment>
<evidence type="ECO:0000256" key="12">
    <source>
        <dbReference type="SAM" id="Phobius"/>
    </source>
</evidence>
<evidence type="ECO:0000256" key="3">
    <source>
        <dbReference type="ARBA" id="ARBA00005985"/>
    </source>
</evidence>
<dbReference type="eggNOG" id="COG0382">
    <property type="taxonomic scope" value="Bacteria"/>
</dbReference>
<dbReference type="FunFam" id="1.20.120.1780:FF:000001">
    <property type="entry name" value="4-hydroxybenzoate octaprenyltransferase"/>
    <property type="match status" value="1"/>
</dbReference>
<protein>
    <recommendedName>
        <fullName evidence="11">4-hydroxybenzoate polyprenyltransferase</fullName>
        <ecNumber evidence="11">2.5.1.39</ecNumber>
    </recommendedName>
</protein>
<keyword evidence="5" id="KW-0997">Cell inner membrane</keyword>
<dbReference type="NCBIfam" id="NF041585">
    <property type="entry name" value="MqnP_Cj_Hp"/>
    <property type="match status" value="1"/>
</dbReference>
<organism evidence="13 14">
    <name type="scientific">Helicobacter bizzozeronii (strain CIII-1)</name>
    <dbReference type="NCBI Taxonomy" id="1002804"/>
    <lineage>
        <taxon>Bacteria</taxon>
        <taxon>Pseudomonadati</taxon>
        <taxon>Campylobacterota</taxon>
        <taxon>Epsilonproteobacteria</taxon>
        <taxon>Campylobacterales</taxon>
        <taxon>Helicobacteraceae</taxon>
        <taxon>Helicobacter</taxon>
    </lineage>
</organism>
<comment type="similarity">
    <text evidence="3">Belongs to the UbiA prenyltransferase family.</text>
</comment>
<evidence type="ECO:0000256" key="5">
    <source>
        <dbReference type="ARBA" id="ARBA00022519"/>
    </source>
</evidence>
<evidence type="ECO:0000256" key="8">
    <source>
        <dbReference type="ARBA" id="ARBA00022692"/>
    </source>
</evidence>
<keyword evidence="6 13" id="KW-0808">Transferase</keyword>
<dbReference type="Pfam" id="PF01040">
    <property type="entry name" value="UbiA"/>
    <property type="match status" value="1"/>
</dbReference>
<dbReference type="Proteomes" id="UP000008387">
    <property type="component" value="Chromosome"/>
</dbReference>
<accession>F8KTJ1</accession>
<dbReference type="Gene3D" id="1.20.120.1780">
    <property type="entry name" value="UbiA prenyltransferase"/>
    <property type="match status" value="1"/>
</dbReference>
<feature type="transmembrane region" description="Helical" evidence="12">
    <location>
        <begin position="60"/>
        <end position="79"/>
    </location>
</feature>
<dbReference type="CDD" id="cd13959">
    <property type="entry name" value="PT_UbiA_COQ2"/>
    <property type="match status" value="1"/>
</dbReference>
<evidence type="ECO:0000256" key="7">
    <source>
        <dbReference type="ARBA" id="ARBA00022688"/>
    </source>
</evidence>
<dbReference type="GO" id="GO:0006744">
    <property type="term" value="P:ubiquinone biosynthetic process"/>
    <property type="evidence" value="ECO:0007669"/>
    <property type="project" value="UniProtKB-KW"/>
</dbReference>
<keyword evidence="14" id="KW-1185">Reference proteome</keyword>
<keyword evidence="9 12" id="KW-1133">Transmembrane helix</keyword>
<dbReference type="GO" id="GO:0005886">
    <property type="term" value="C:plasma membrane"/>
    <property type="evidence" value="ECO:0007669"/>
    <property type="project" value="TreeGrafter"/>
</dbReference>
<dbReference type="GO" id="GO:0008412">
    <property type="term" value="F:4-hydroxybenzoate polyprenyltransferase activity"/>
    <property type="evidence" value="ECO:0007669"/>
    <property type="project" value="UniProtKB-EC"/>
</dbReference>
<dbReference type="AlphaFoldDB" id="F8KTJ1"/>
<feature type="transmembrane region" description="Helical" evidence="12">
    <location>
        <begin position="125"/>
        <end position="147"/>
    </location>
</feature>
<feature type="transmembrane region" description="Helical" evidence="12">
    <location>
        <begin position="281"/>
        <end position="299"/>
    </location>
</feature>
<evidence type="ECO:0000256" key="2">
    <source>
        <dbReference type="ARBA" id="ARBA00004141"/>
    </source>
</evidence>
<evidence type="ECO:0000256" key="4">
    <source>
        <dbReference type="ARBA" id="ARBA00022475"/>
    </source>
</evidence>
<dbReference type="PANTHER" id="PTHR11048">
    <property type="entry name" value="PRENYLTRANSFERASES"/>
    <property type="match status" value="1"/>
</dbReference>
<sequence length="310" mass="34554">MFIDFYARIGIFRKASMWGKLKLFGALVAIEHTIFSGMFILIAIVVAWAQAHVGFVKGLWLLLLCGLALLSARNFAMGFNRLADRKFDRKNARTKDRPSVNGSLGVFSQLIFCVANALLFVGVSYMINALAFKLSFFFLLILGGYSYMKRFSYYAHLVLGVCLGLAPIAGVVAILGSVPLWSVWLALGVVFWVAGFDLLYSLQDMEFDKQEGLYSVPAIFGAQKTLWLSRLSHLLAVLCWVGFVYSAHLGVVAYVGVLVNLGILLYEQWLVFKDFENIPKAFFVFNGYLGVVFLIFILIDRGVRLGFGAL</sequence>
<keyword evidence="4" id="KW-1003">Cell membrane</keyword>
<feature type="transmembrane region" description="Helical" evidence="12">
    <location>
        <begin position="154"/>
        <end position="175"/>
    </location>
</feature>
<feature type="transmembrane region" description="Helical" evidence="12">
    <location>
        <begin position="21"/>
        <end position="48"/>
    </location>
</feature>
<evidence type="ECO:0000313" key="14">
    <source>
        <dbReference type="Proteomes" id="UP000008387"/>
    </source>
</evidence>
<dbReference type="STRING" id="1002804.HBZC1_11690"/>
<proteinExistence type="inferred from homology"/>
<dbReference type="Gene3D" id="1.10.357.140">
    <property type="entry name" value="UbiA prenyltransferase"/>
    <property type="match status" value="1"/>
</dbReference>
<evidence type="ECO:0000313" key="13">
    <source>
        <dbReference type="EMBL" id="CCB80155.1"/>
    </source>
</evidence>
<dbReference type="HOGENOM" id="CLU_034879_5_1_7"/>
<dbReference type="PANTHER" id="PTHR11048:SF28">
    <property type="entry name" value="4-HYDROXYBENZOATE POLYPRENYLTRANSFERASE, MITOCHONDRIAL"/>
    <property type="match status" value="1"/>
</dbReference>
<name>F8KTJ1_HELBC</name>